<feature type="compositionally biased region" description="Acidic residues" evidence="1">
    <location>
        <begin position="848"/>
        <end position="863"/>
    </location>
</feature>
<accession>A0A0G4HKF3</accession>
<dbReference type="Gene3D" id="2.170.270.10">
    <property type="entry name" value="SET domain"/>
    <property type="match status" value="1"/>
</dbReference>
<feature type="region of interest" description="Disordered" evidence="1">
    <location>
        <begin position="1"/>
        <end position="117"/>
    </location>
</feature>
<organism evidence="2">
    <name type="scientific">Chromera velia CCMP2878</name>
    <dbReference type="NCBI Taxonomy" id="1169474"/>
    <lineage>
        <taxon>Eukaryota</taxon>
        <taxon>Sar</taxon>
        <taxon>Alveolata</taxon>
        <taxon>Colpodellida</taxon>
        <taxon>Chromeraceae</taxon>
        <taxon>Chromera</taxon>
    </lineage>
</organism>
<dbReference type="EMBL" id="CDMZ01003018">
    <property type="protein sequence ID" value="CEM44798.1"/>
    <property type="molecule type" value="Genomic_DNA"/>
</dbReference>
<dbReference type="AlphaFoldDB" id="A0A0G4HKF3"/>
<feature type="compositionally biased region" description="Basic and acidic residues" evidence="1">
    <location>
        <begin position="564"/>
        <end position="581"/>
    </location>
</feature>
<dbReference type="VEuPathDB" id="CryptoDB:Cvel_7291"/>
<gene>
    <name evidence="2" type="ORF">Cvel_7291</name>
</gene>
<sequence>MSQSDETSRAVSSQSPKDPAPPKDEYDTALRERQARRPDRPLQLSLESHKLLSRVLKPKYPPGGKATGRGGTKASGENDSETHEGNEDEDMSRGETKKEQREGREGSRGKGKGTDRECLHDLPPNFYEFTCEHFVMESEVNGLDEFSRSECSSAFGKLARQDGMAEKGLVVRGLRDPLNPVAAFAFLKEDCEKKKKRQYGLFWMGQGNLGGGNAIPIAIYAGTIRHDQTEMKGKSDWATFVAVFHFGYGGVGKSSWDAQKYPWEVRKGVATGRKEKINTEFVIDSTPIAGKAAFINDKRTAPSLLHISHFRKVERKREANCAFRQVWIRGIPHLVVFTLPGRAIQHGEELLADLGETFMSHIDTEVQREKDLEDFEELNWPDIPYKEGSFFVMKGEMGEPAKGAEHHRPLYVGRVMALNPLFYPPGALPSLSPSSAPNCPFLPQTSPAATAASSSVSAPRAASAEPSLSDSSSSSSLGERKREEYADSEQPPAKRRCGERAEKEGANEAEEEVKRKPGGQKQQSACQSAKRRAAAVTTTRKCSRFVSQQARKPLFSAKQTLLTLKKEKKTDPQKQQEKREQDEDEDIKALWRNFPFPPLPNPGPNRNQLKKRALMLLKERKGRGVSAFDPRIVERLIARVLQEEGWDSKTWDKLDEPIDDSLPVEHNELYALARLLYLQQKEYVERRKPVPKYHVIVYWYSFHKWKLDELEESEITPCLVHKQDADEYYALVKDPPETRRPLAGSNRKHARPWLQCLNLNGEMILARNFQMKHKVARLPSTVLPYLAEEFCGDSFFRETEAGRRSQFVSLLDTFRPDFPEDAGERKRSKKLSQLIAERYADGLLGPDSEFEEGGGEDSEEETN</sequence>
<feature type="compositionally biased region" description="Low complexity" evidence="1">
    <location>
        <begin position="452"/>
        <end position="477"/>
    </location>
</feature>
<feature type="region of interest" description="Disordered" evidence="1">
    <location>
        <begin position="561"/>
        <end position="586"/>
    </location>
</feature>
<evidence type="ECO:0000256" key="1">
    <source>
        <dbReference type="SAM" id="MobiDB-lite"/>
    </source>
</evidence>
<feature type="region of interest" description="Disordered" evidence="1">
    <location>
        <begin position="840"/>
        <end position="863"/>
    </location>
</feature>
<evidence type="ECO:0000313" key="2">
    <source>
        <dbReference type="EMBL" id="CEM44798.1"/>
    </source>
</evidence>
<reference evidence="2" key="1">
    <citation type="submission" date="2014-11" db="EMBL/GenBank/DDBJ databases">
        <authorList>
            <person name="Otto D Thomas"/>
            <person name="Naeem Raeece"/>
        </authorList>
    </citation>
    <scope>NUCLEOTIDE SEQUENCE</scope>
</reference>
<feature type="compositionally biased region" description="Basic and acidic residues" evidence="1">
    <location>
        <begin position="20"/>
        <end position="40"/>
    </location>
</feature>
<dbReference type="CDD" id="cd08161">
    <property type="entry name" value="SET"/>
    <property type="match status" value="1"/>
</dbReference>
<feature type="compositionally biased region" description="Basic and acidic residues" evidence="1">
    <location>
        <begin position="80"/>
        <end position="117"/>
    </location>
</feature>
<name>A0A0G4HKF3_9ALVE</name>
<feature type="compositionally biased region" description="Polar residues" evidence="1">
    <location>
        <begin position="1"/>
        <end position="16"/>
    </location>
</feature>
<proteinExistence type="predicted"/>
<feature type="compositionally biased region" description="Basic and acidic residues" evidence="1">
    <location>
        <begin position="496"/>
        <end position="506"/>
    </location>
</feature>
<feature type="region of interest" description="Disordered" evidence="1">
    <location>
        <begin position="452"/>
        <end position="532"/>
    </location>
</feature>
<dbReference type="InterPro" id="IPR046341">
    <property type="entry name" value="SET_dom_sf"/>
</dbReference>
<protein>
    <submittedName>
        <fullName evidence="2">Uncharacterized protein</fullName>
    </submittedName>
</protein>